<keyword evidence="4" id="KW-0238">DNA-binding</keyword>
<keyword evidence="3" id="KW-0805">Transcription regulation</keyword>
<feature type="region of interest" description="Disordered" evidence="8">
    <location>
        <begin position="29"/>
        <end position="49"/>
    </location>
</feature>
<dbReference type="Gene3D" id="1.20.5.170">
    <property type="match status" value="1"/>
</dbReference>
<accession>A0A6J8DEV6</accession>
<name>A0A6J8DEV6_MYTCO</name>
<evidence type="ECO:0000256" key="8">
    <source>
        <dbReference type="SAM" id="MobiDB-lite"/>
    </source>
</evidence>
<comment type="similarity">
    <text evidence="2">Belongs to the bZIP family. ATF subfamily.</text>
</comment>
<dbReference type="EMBL" id="CACVKT020007176">
    <property type="protein sequence ID" value="CAC5406171.1"/>
    <property type="molecule type" value="Genomic_DNA"/>
</dbReference>
<comment type="subcellular location">
    <subcellularLocation>
        <location evidence="1">Nucleus</location>
    </subcellularLocation>
</comment>
<evidence type="ECO:0000256" key="6">
    <source>
        <dbReference type="ARBA" id="ARBA00023163"/>
    </source>
</evidence>
<evidence type="ECO:0000256" key="4">
    <source>
        <dbReference type="ARBA" id="ARBA00023125"/>
    </source>
</evidence>
<dbReference type="PANTHER" id="PTHR21051">
    <property type="entry name" value="CAMP-RESPONSIVE ELEMENT-BINDING PROTEIN-LIKE 2"/>
    <property type="match status" value="1"/>
</dbReference>
<keyword evidence="7" id="KW-0539">Nucleus</keyword>
<organism evidence="10 11">
    <name type="scientific">Mytilus coruscus</name>
    <name type="common">Sea mussel</name>
    <dbReference type="NCBI Taxonomy" id="42192"/>
    <lineage>
        <taxon>Eukaryota</taxon>
        <taxon>Metazoa</taxon>
        <taxon>Spiralia</taxon>
        <taxon>Lophotrochozoa</taxon>
        <taxon>Mollusca</taxon>
        <taxon>Bivalvia</taxon>
        <taxon>Autobranchia</taxon>
        <taxon>Pteriomorphia</taxon>
        <taxon>Mytilida</taxon>
        <taxon>Mytiloidea</taxon>
        <taxon>Mytilidae</taxon>
        <taxon>Mytilinae</taxon>
        <taxon>Mytilus</taxon>
    </lineage>
</organism>
<feature type="domain" description="BZIP" evidence="9">
    <location>
        <begin position="52"/>
        <end position="92"/>
    </location>
</feature>
<keyword evidence="5" id="KW-0010">Activator</keyword>
<evidence type="ECO:0000256" key="1">
    <source>
        <dbReference type="ARBA" id="ARBA00004123"/>
    </source>
</evidence>
<reference evidence="10 11" key="1">
    <citation type="submission" date="2020-06" db="EMBL/GenBank/DDBJ databases">
        <authorList>
            <person name="Li R."/>
            <person name="Bekaert M."/>
        </authorList>
    </citation>
    <scope>NUCLEOTIDE SEQUENCE [LARGE SCALE GENOMIC DNA]</scope>
    <source>
        <strain evidence="11">wild</strain>
    </source>
</reference>
<dbReference type="InterPro" id="IPR046347">
    <property type="entry name" value="bZIP_sf"/>
</dbReference>
<sequence length="140" mass="16202">MCDLVSVNDQNNISGTCVLNENLNMTIDRSSRRPSKRPGRRPAKVDVKVKLERSRQSARECRARKKLRYQYLEDLVTSKEKAIFKLRDELALHRKICAEVDSGTISEIMFEKLQAIVNEEQTDTCDTCMKTDIKTEPMDY</sequence>
<dbReference type="Proteomes" id="UP000507470">
    <property type="component" value="Unassembled WGS sequence"/>
</dbReference>
<dbReference type="InterPro" id="IPR039250">
    <property type="entry name" value="CREBL2/REPTOR-BP"/>
</dbReference>
<dbReference type="AlphaFoldDB" id="A0A6J8DEV6"/>
<dbReference type="CDD" id="cd14709">
    <property type="entry name" value="bZIP_CREBL2"/>
    <property type="match status" value="1"/>
</dbReference>
<dbReference type="OrthoDB" id="10359922at2759"/>
<evidence type="ECO:0000259" key="9">
    <source>
        <dbReference type="Pfam" id="PF07716"/>
    </source>
</evidence>
<proteinExistence type="inferred from homology"/>
<dbReference type="Pfam" id="PF07716">
    <property type="entry name" value="bZIP_2"/>
    <property type="match status" value="1"/>
</dbReference>
<protein>
    <recommendedName>
        <fullName evidence="9">BZIP domain-containing protein</fullName>
    </recommendedName>
</protein>
<evidence type="ECO:0000256" key="3">
    <source>
        <dbReference type="ARBA" id="ARBA00023015"/>
    </source>
</evidence>
<evidence type="ECO:0000256" key="5">
    <source>
        <dbReference type="ARBA" id="ARBA00023159"/>
    </source>
</evidence>
<evidence type="ECO:0000256" key="7">
    <source>
        <dbReference type="ARBA" id="ARBA00023242"/>
    </source>
</evidence>
<keyword evidence="6" id="KW-0804">Transcription</keyword>
<dbReference type="InterPro" id="IPR004827">
    <property type="entry name" value="bZIP"/>
</dbReference>
<dbReference type="GO" id="GO:0003700">
    <property type="term" value="F:DNA-binding transcription factor activity"/>
    <property type="evidence" value="ECO:0007669"/>
    <property type="project" value="InterPro"/>
</dbReference>
<keyword evidence="11" id="KW-1185">Reference proteome</keyword>
<evidence type="ECO:0000313" key="11">
    <source>
        <dbReference type="Proteomes" id="UP000507470"/>
    </source>
</evidence>
<dbReference type="GO" id="GO:0005634">
    <property type="term" value="C:nucleus"/>
    <property type="evidence" value="ECO:0007669"/>
    <property type="project" value="UniProtKB-SubCell"/>
</dbReference>
<dbReference type="SUPFAM" id="SSF57959">
    <property type="entry name" value="Leucine zipper domain"/>
    <property type="match status" value="1"/>
</dbReference>
<evidence type="ECO:0000256" key="2">
    <source>
        <dbReference type="ARBA" id="ARBA00009050"/>
    </source>
</evidence>
<gene>
    <name evidence="10" type="ORF">MCOR_39773</name>
</gene>
<evidence type="ECO:0000313" key="10">
    <source>
        <dbReference type="EMBL" id="CAC5406171.1"/>
    </source>
</evidence>
<feature type="compositionally biased region" description="Basic residues" evidence="8">
    <location>
        <begin position="32"/>
        <end position="42"/>
    </location>
</feature>
<dbReference type="PANTHER" id="PTHR21051:SF4">
    <property type="entry name" value="CAMP-RESPONSIVE ELEMENT-BINDING PROTEIN-LIKE 2"/>
    <property type="match status" value="1"/>
</dbReference>
<dbReference type="GO" id="GO:0003677">
    <property type="term" value="F:DNA binding"/>
    <property type="evidence" value="ECO:0007669"/>
    <property type="project" value="UniProtKB-KW"/>
</dbReference>